<dbReference type="VEuPathDB" id="FungiDB:CH63R_03722"/>
<dbReference type="RefSeq" id="XP_018159943.1">
    <property type="nucleotide sequence ID" value="XM_018298697.1"/>
</dbReference>
<gene>
    <name evidence="1" type="ORF">CH63R_03722</name>
</gene>
<keyword evidence="1" id="KW-0472">Membrane</keyword>
<protein>
    <submittedName>
        <fullName evidence="1">Transmembrane efflux protein</fullName>
    </submittedName>
</protein>
<comment type="caution">
    <text evidence="1">The sequence shown here is derived from an EMBL/GenBank/DDBJ whole genome shotgun (WGS) entry which is preliminary data.</text>
</comment>
<keyword evidence="1" id="KW-0812">Transmembrane</keyword>
<reference evidence="2" key="1">
    <citation type="journal article" date="2017" name="BMC Genomics">
        <title>Gapless genome assembly of Colletotrichum higginsianum reveals chromosome structure and association of transposable elements with secondary metabolite gene clusters.</title>
        <authorList>
            <person name="Dallery J.-F."/>
            <person name="Lapalu N."/>
            <person name="Zampounis A."/>
            <person name="Pigne S."/>
            <person name="Luyten I."/>
            <person name="Amselem J."/>
            <person name="Wittenberg A.H.J."/>
            <person name="Zhou S."/>
            <person name="de Queiroz M.V."/>
            <person name="Robin G.P."/>
            <person name="Auger A."/>
            <person name="Hainaut M."/>
            <person name="Henrissat B."/>
            <person name="Kim K.-T."/>
            <person name="Lee Y.-H."/>
            <person name="Lespinet O."/>
            <person name="Schwartz D.C."/>
            <person name="Thon M.R."/>
            <person name="O'Connell R.J."/>
        </authorList>
    </citation>
    <scope>NUCLEOTIDE SEQUENCE [LARGE SCALE GENOMIC DNA]</scope>
    <source>
        <strain evidence="2">IMI 349063</strain>
    </source>
</reference>
<dbReference type="EMBL" id="LTAN01000003">
    <property type="protein sequence ID" value="OBR11426.1"/>
    <property type="molecule type" value="Genomic_DNA"/>
</dbReference>
<sequence length="63" mass="7199">MSHNESSSMGSDREMKIRMAQEARAVIEFEEDPHRAALEDNPTEARVGIKTWVAIFVRSPKRV</sequence>
<keyword evidence="2" id="KW-1185">Reference proteome</keyword>
<evidence type="ECO:0000313" key="1">
    <source>
        <dbReference type="EMBL" id="OBR11426.1"/>
    </source>
</evidence>
<proteinExistence type="predicted"/>
<accession>A0A1B7YH87</accession>
<dbReference type="GeneID" id="28862804"/>
<evidence type="ECO:0000313" key="2">
    <source>
        <dbReference type="Proteomes" id="UP000092177"/>
    </source>
</evidence>
<name>A0A1B7YH87_COLHI</name>
<dbReference type="AlphaFoldDB" id="A0A1B7YH87"/>
<dbReference type="KEGG" id="chig:CH63R_03722"/>
<dbReference type="Proteomes" id="UP000092177">
    <property type="component" value="Chromosome 3"/>
</dbReference>
<organism evidence="1 2">
    <name type="scientific">Colletotrichum higginsianum (strain IMI 349063)</name>
    <name type="common">Crucifer anthracnose fungus</name>
    <dbReference type="NCBI Taxonomy" id="759273"/>
    <lineage>
        <taxon>Eukaryota</taxon>
        <taxon>Fungi</taxon>
        <taxon>Dikarya</taxon>
        <taxon>Ascomycota</taxon>
        <taxon>Pezizomycotina</taxon>
        <taxon>Sordariomycetes</taxon>
        <taxon>Hypocreomycetidae</taxon>
        <taxon>Glomerellales</taxon>
        <taxon>Glomerellaceae</taxon>
        <taxon>Colletotrichum</taxon>
        <taxon>Colletotrichum destructivum species complex</taxon>
    </lineage>
</organism>